<feature type="compositionally biased region" description="Low complexity" evidence="1">
    <location>
        <begin position="124"/>
        <end position="135"/>
    </location>
</feature>
<accession>A0A7J6BKE3</accession>
<comment type="caution">
    <text evidence="2">The sequence shown here is derived from an EMBL/GenBank/DDBJ whole genome shotgun (WGS) entry which is preliminary data.</text>
</comment>
<evidence type="ECO:0000313" key="2">
    <source>
        <dbReference type="EMBL" id="KAF4095508.1"/>
    </source>
</evidence>
<reference evidence="2 3" key="1">
    <citation type="submission" date="2020-04" db="EMBL/GenBank/DDBJ databases">
        <title>Chromosome-level genome assembly of a cyprinid fish Onychostoma macrolepis by integration of Nanopore Sequencing, Bionano and Hi-C technology.</title>
        <authorList>
            <person name="Wang D."/>
        </authorList>
    </citation>
    <scope>NUCLEOTIDE SEQUENCE [LARGE SCALE GENOMIC DNA]</scope>
    <source>
        <strain evidence="2">SWU-2019</strain>
        <tissue evidence="2">Muscle</tissue>
    </source>
</reference>
<dbReference type="EMBL" id="JAAMOB010000024">
    <property type="protein sequence ID" value="KAF4095508.1"/>
    <property type="molecule type" value="Genomic_DNA"/>
</dbReference>
<proteinExistence type="predicted"/>
<dbReference type="OrthoDB" id="9935880at2759"/>
<sequence>MWLCCCSYLACADVWGEIRTEEEDQSSVRMDIELLEEQYSSIREKQRRQTQVICFRKAQNDEEISGINLLDVVPVCQIKRSPSTKAPETWSERVVDSDSGLWRSHLDLHRIKHTTEETEQRNNSAASTEASSTSSESERLSEDSNPGEPHLKIKNSRKFSAPAVLSHQLSLGSYRSTPAGSKYYPFPQKKTLRKSETARRLGLYASL</sequence>
<protein>
    <recommendedName>
        <fullName evidence="4">TBC1 domain-containing protein</fullName>
    </recommendedName>
</protein>
<dbReference type="PANTHER" id="PTHR36290:SF1">
    <property type="entry name" value="RIKEN CDNA D630039A03 GENE"/>
    <property type="match status" value="1"/>
</dbReference>
<gene>
    <name evidence="2" type="ORF">G5714_023111</name>
</gene>
<dbReference type="Proteomes" id="UP000579812">
    <property type="component" value="Unassembled WGS sequence"/>
</dbReference>
<feature type="region of interest" description="Disordered" evidence="1">
    <location>
        <begin position="112"/>
        <end position="156"/>
    </location>
</feature>
<dbReference type="AlphaFoldDB" id="A0A7J6BKE3"/>
<dbReference type="PANTHER" id="PTHR36290">
    <property type="entry name" value="RIKEN CDNA D630039A03 GENE"/>
    <property type="match status" value="1"/>
</dbReference>
<evidence type="ECO:0000313" key="3">
    <source>
        <dbReference type="Proteomes" id="UP000579812"/>
    </source>
</evidence>
<evidence type="ECO:0000256" key="1">
    <source>
        <dbReference type="SAM" id="MobiDB-lite"/>
    </source>
</evidence>
<keyword evidence="3" id="KW-1185">Reference proteome</keyword>
<evidence type="ECO:0008006" key="4">
    <source>
        <dbReference type="Google" id="ProtNLM"/>
    </source>
</evidence>
<name>A0A7J6BKE3_9TELE</name>
<organism evidence="2 3">
    <name type="scientific">Onychostoma macrolepis</name>
    <dbReference type="NCBI Taxonomy" id="369639"/>
    <lineage>
        <taxon>Eukaryota</taxon>
        <taxon>Metazoa</taxon>
        <taxon>Chordata</taxon>
        <taxon>Craniata</taxon>
        <taxon>Vertebrata</taxon>
        <taxon>Euteleostomi</taxon>
        <taxon>Actinopterygii</taxon>
        <taxon>Neopterygii</taxon>
        <taxon>Teleostei</taxon>
        <taxon>Ostariophysi</taxon>
        <taxon>Cypriniformes</taxon>
        <taxon>Cyprinidae</taxon>
        <taxon>Acrossocheilinae</taxon>
        <taxon>Onychostoma</taxon>
    </lineage>
</organism>